<evidence type="ECO:0000256" key="3">
    <source>
        <dbReference type="ARBA" id="ARBA00022801"/>
    </source>
</evidence>
<dbReference type="SUPFAM" id="SSF56784">
    <property type="entry name" value="HAD-like"/>
    <property type="match status" value="1"/>
</dbReference>
<dbReference type="AlphaFoldDB" id="A0A1M6M7X6"/>
<dbReference type="InterPro" id="IPR023214">
    <property type="entry name" value="HAD_sf"/>
</dbReference>
<evidence type="ECO:0000313" key="5">
    <source>
        <dbReference type="EMBL" id="SHJ79571.1"/>
    </source>
</evidence>
<dbReference type="InterPro" id="IPR050486">
    <property type="entry name" value="Mannose-1P_guanyltransferase"/>
</dbReference>
<dbReference type="Proteomes" id="UP000184080">
    <property type="component" value="Unassembled WGS sequence"/>
</dbReference>
<evidence type="ECO:0000256" key="1">
    <source>
        <dbReference type="ARBA" id="ARBA00022490"/>
    </source>
</evidence>
<dbReference type="Pfam" id="PF00483">
    <property type="entry name" value="NTP_transferase"/>
    <property type="match status" value="1"/>
</dbReference>
<dbReference type="NCBIfam" id="TIGR01662">
    <property type="entry name" value="HAD-SF-IIIA"/>
    <property type="match status" value="1"/>
</dbReference>
<dbReference type="Gene3D" id="3.90.550.10">
    <property type="entry name" value="Spore Coat Polysaccharide Biosynthesis Protein SpsA, Chain A"/>
    <property type="match status" value="1"/>
</dbReference>
<dbReference type="InterPro" id="IPR029044">
    <property type="entry name" value="Nucleotide-diphossugar_trans"/>
</dbReference>
<name>A0A1M6M7X6_9CLOT</name>
<dbReference type="InterPro" id="IPR006549">
    <property type="entry name" value="HAD-SF_hydro_IIIA"/>
</dbReference>
<dbReference type="SUPFAM" id="SSF53448">
    <property type="entry name" value="Nucleotide-diphospho-sugar transferases"/>
    <property type="match status" value="1"/>
</dbReference>
<gene>
    <name evidence="5" type="ORF">SAMN05444401_3881</name>
</gene>
<protein>
    <submittedName>
        <fullName evidence="5">D,D-heptose 1,7-bisphosphate phosphatase</fullName>
    </submittedName>
</protein>
<keyword evidence="6" id="KW-1185">Reference proteome</keyword>
<dbReference type="NCBIfam" id="TIGR01656">
    <property type="entry name" value="Histidinol-ppas"/>
    <property type="match status" value="1"/>
</dbReference>
<dbReference type="GO" id="GO:0046872">
    <property type="term" value="F:metal ion binding"/>
    <property type="evidence" value="ECO:0007669"/>
    <property type="project" value="UniProtKB-KW"/>
</dbReference>
<dbReference type="CDD" id="cd07503">
    <property type="entry name" value="HAD_HisB-N"/>
    <property type="match status" value="1"/>
</dbReference>
<keyword evidence="1" id="KW-0963">Cytoplasm</keyword>
<dbReference type="InterPro" id="IPR006543">
    <property type="entry name" value="Histidinol-phos"/>
</dbReference>
<dbReference type="CDD" id="cd04181">
    <property type="entry name" value="NTP_transferase"/>
    <property type="match status" value="1"/>
</dbReference>
<dbReference type="OrthoDB" id="9801899at2"/>
<proteinExistence type="predicted"/>
<accession>A0A1M6M7X6</accession>
<evidence type="ECO:0000256" key="2">
    <source>
        <dbReference type="ARBA" id="ARBA00022723"/>
    </source>
</evidence>
<sequence>MIAVIMAGGKGTRLKDIAVDIPKPMVPVCNKPVLEHQIINLKKSGITDIILIIGHLGERIKEYFKDGRKLDVNISYVIEETPLGTAGALYYIKDKIKEDFFLIFGDLMLDVDWKRMKCFHKEKGAAITLLSHPNSHPFDSDLIIADKNNKVINWDSKHNIRDYYYKNLVNSGIYIISPIALKYIIEPKKMDFEKHIVIPAINELGVYSYRSTEYVKDMGTLERYEAVSSDYSKGVIKRKNLKNPQKCIFLDRDGTLNELDGFINNNNKIKLIEGVADAIKLINASEYLCIIITNQPVIARGECSFEELQVIHNKIETILGKAGAYVDDIIFCPHHPHSGYKGEVKELKVNCNCRKPNIGMITDAVDRYNINLEESWFIGDTTVDIQTGINAGTKTILLLTGEKGQDGKYSVVPDTIKLNLLDAVKHIMEV</sequence>
<dbReference type="RefSeq" id="WP_073010712.1">
    <property type="nucleotide sequence ID" value="NZ_FQZO01000008.1"/>
</dbReference>
<keyword evidence="3" id="KW-0378">Hydrolase</keyword>
<dbReference type="EMBL" id="FQZO01000008">
    <property type="protein sequence ID" value="SHJ79571.1"/>
    <property type="molecule type" value="Genomic_DNA"/>
</dbReference>
<organism evidence="5 6">
    <name type="scientific">Clostridium amylolyticum</name>
    <dbReference type="NCBI Taxonomy" id="1121298"/>
    <lineage>
        <taxon>Bacteria</taxon>
        <taxon>Bacillati</taxon>
        <taxon>Bacillota</taxon>
        <taxon>Clostridia</taxon>
        <taxon>Eubacteriales</taxon>
        <taxon>Clostridiaceae</taxon>
        <taxon>Clostridium</taxon>
    </lineage>
</organism>
<dbReference type="InterPro" id="IPR036412">
    <property type="entry name" value="HAD-like_sf"/>
</dbReference>
<dbReference type="STRING" id="1121298.SAMN05444401_3881"/>
<dbReference type="Pfam" id="PF13242">
    <property type="entry name" value="Hydrolase_like"/>
    <property type="match status" value="1"/>
</dbReference>
<dbReference type="GO" id="GO:0016791">
    <property type="term" value="F:phosphatase activity"/>
    <property type="evidence" value="ECO:0007669"/>
    <property type="project" value="InterPro"/>
</dbReference>
<keyword evidence="2" id="KW-0479">Metal-binding</keyword>
<dbReference type="InterPro" id="IPR005835">
    <property type="entry name" value="NTP_transferase_dom"/>
</dbReference>
<evidence type="ECO:0000259" key="4">
    <source>
        <dbReference type="Pfam" id="PF00483"/>
    </source>
</evidence>
<dbReference type="PANTHER" id="PTHR22572">
    <property type="entry name" value="SUGAR-1-PHOSPHATE GUANYL TRANSFERASE"/>
    <property type="match status" value="1"/>
</dbReference>
<reference evidence="5 6" key="1">
    <citation type="submission" date="2016-11" db="EMBL/GenBank/DDBJ databases">
        <authorList>
            <person name="Jaros S."/>
            <person name="Januszkiewicz K."/>
            <person name="Wedrychowicz H."/>
        </authorList>
    </citation>
    <scope>NUCLEOTIDE SEQUENCE [LARGE SCALE GENOMIC DNA]</scope>
    <source>
        <strain evidence="5 6">DSM 21864</strain>
    </source>
</reference>
<dbReference type="Gene3D" id="3.40.50.1000">
    <property type="entry name" value="HAD superfamily/HAD-like"/>
    <property type="match status" value="1"/>
</dbReference>
<evidence type="ECO:0000313" key="6">
    <source>
        <dbReference type="Proteomes" id="UP000184080"/>
    </source>
</evidence>
<feature type="domain" description="Nucleotidyl transferase" evidence="4">
    <location>
        <begin position="3"/>
        <end position="232"/>
    </location>
</feature>